<dbReference type="EMBL" id="CP003229">
    <property type="protein sequence ID" value="AEW99491.1"/>
    <property type="molecule type" value="Genomic_DNA"/>
</dbReference>
<keyword evidence="10" id="KW-1185">Reference proteome</keyword>
<feature type="domain" description="RNA polymerase sigma factor 70 region 4 type 2" evidence="8">
    <location>
        <begin position="108"/>
        <end position="160"/>
    </location>
</feature>
<evidence type="ECO:0000256" key="5">
    <source>
        <dbReference type="ARBA" id="ARBA00023163"/>
    </source>
</evidence>
<gene>
    <name evidence="9" type="ordered locus">SCATT_p12980</name>
</gene>
<evidence type="ECO:0000259" key="7">
    <source>
        <dbReference type="Pfam" id="PF04542"/>
    </source>
</evidence>
<keyword evidence="9" id="KW-0614">Plasmid</keyword>
<dbReference type="PATRIC" id="fig|1003195.29.peg.7097"/>
<dbReference type="Pfam" id="PF08281">
    <property type="entry name" value="Sigma70_r4_2"/>
    <property type="match status" value="1"/>
</dbReference>
<dbReference type="NCBIfam" id="TIGR02983">
    <property type="entry name" value="SigE-fam_strep"/>
    <property type="match status" value="1"/>
</dbReference>
<dbReference type="Proteomes" id="UP000007842">
    <property type="component" value="Plasmid pSCATT"/>
</dbReference>
<sequence length="226" mass="25923">MKEEIREWLLTVEEFEEFYAQTVARLTGQLYVMLGDLHEAQDVVQEAFVRGWSRRRRLQRDGQPEAWIRTVAWRLAVSRWRFRRRTADAWKRSGAPPLHVEAPGPERVALVDALRGLPAQQRRTLTLHYLCDLTVEQIAGETGLSASTVKTHLARGRTALADRLHDPRIEEAPRCLSPRIPCGPCSTRPAPWGRRAPPRHRWHGSPPADVGRTAAGWPCWRRVPAW</sequence>
<name>G8XFN0_STREN</name>
<dbReference type="CDD" id="cd06171">
    <property type="entry name" value="Sigma70_r4"/>
    <property type="match status" value="1"/>
</dbReference>
<dbReference type="Pfam" id="PF04542">
    <property type="entry name" value="Sigma70_r2"/>
    <property type="match status" value="1"/>
</dbReference>
<dbReference type="InterPro" id="IPR014284">
    <property type="entry name" value="RNA_pol_sigma-70_dom"/>
</dbReference>
<dbReference type="PANTHER" id="PTHR43133">
    <property type="entry name" value="RNA POLYMERASE ECF-TYPE SIGMA FACTO"/>
    <property type="match status" value="1"/>
</dbReference>
<dbReference type="InterPro" id="IPR039425">
    <property type="entry name" value="RNA_pol_sigma-70-like"/>
</dbReference>
<evidence type="ECO:0000259" key="8">
    <source>
        <dbReference type="Pfam" id="PF08281"/>
    </source>
</evidence>
<dbReference type="InterPro" id="IPR036388">
    <property type="entry name" value="WH-like_DNA-bd_sf"/>
</dbReference>
<keyword evidence="3 6" id="KW-0731">Sigma factor</keyword>
<organism evidence="9 10">
    <name type="scientific">Streptantibioticus cattleyicolor (strain ATCC 35852 / DSM 46488 / JCM 4925 / NBRC 14057 / NRRL 8057)</name>
    <name type="common">Streptomyces cattleya</name>
    <dbReference type="NCBI Taxonomy" id="1003195"/>
    <lineage>
        <taxon>Bacteria</taxon>
        <taxon>Bacillati</taxon>
        <taxon>Actinomycetota</taxon>
        <taxon>Actinomycetes</taxon>
        <taxon>Kitasatosporales</taxon>
        <taxon>Streptomycetaceae</taxon>
        <taxon>Streptantibioticus</taxon>
    </lineage>
</organism>
<geneLocation type="plasmid" evidence="9 10">
    <name>pSCATT</name>
</geneLocation>
<dbReference type="Gene3D" id="1.10.1740.10">
    <property type="match status" value="1"/>
</dbReference>
<evidence type="ECO:0000313" key="10">
    <source>
        <dbReference type="Proteomes" id="UP000007842"/>
    </source>
</evidence>
<dbReference type="GO" id="GO:0006950">
    <property type="term" value="P:response to stress"/>
    <property type="evidence" value="ECO:0007669"/>
    <property type="project" value="UniProtKB-ARBA"/>
</dbReference>
<keyword evidence="2 6" id="KW-0805">Transcription regulation</keyword>
<dbReference type="InterPro" id="IPR013324">
    <property type="entry name" value="RNA_pol_sigma_r3/r4-like"/>
</dbReference>
<dbReference type="SUPFAM" id="SSF88659">
    <property type="entry name" value="Sigma3 and sigma4 domains of RNA polymerase sigma factors"/>
    <property type="match status" value="1"/>
</dbReference>
<evidence type="ECO:0000313" key="9">
    <source>
        <dbReference type="EMBL" id="AEW99491.1"/>
    </source>
</evidence>
<comment type="similarity">
    <text evidence="1 6">Belongs to the sigma-70 factor family. ECF subfamily.</text>
</comment>
<dbReference type="GO" id="GO:0003677">
    <property type="term" value="F:DNA binding"/>
    <property type="evidence" value="ECO:0007669"/>
    <property type="project" value="UniProtKB-KW"/>
</dbReference>
<evidence type="ECO:0000256" key="3">
    <source>
        <dbReference type="ARBA" id="ARBA00023082"/>
    </source>
</evidence>
<evidence type="ECO:0000256" key="1">
    <source>
        <dbReference type="ARBA" id="ARBA00010641"/>
    </source>
</evidence>
<dbReference type="InterPro" id="IPR007627">
    <property type="entry name" value="RNA_pol_sigma70_r2"/>
</dbReference>
<dbReference type="AlphaFoldDB" id="G8XFN0"/>
<dbReference type="KEGG" id="scy:SCATT_p12980"/>
<dbReference type="GO" id="GO:0006352">
    <property type="term" value="P:DNA-templated transcription initiation"/>
    <property type="evidence" value="ECO:0007669"/>
    <property type="project" value="InterPro"/>
</dbReference>
<evidence type="ECO:0000256" key="2">
    <source>
        <dbReference type="ARBA" id="ARBA00023015"/>
    </source>
</evidence>
<dbReference type="SUPFAM" id="SSF88946">
    <property type="entry name" value="Sigma2 domain of RNA polymerase sigma factors"/>
    <property type="match status" value="1"/>
</dbReference>
<dbReference type="InterPro" id="IPR013325">
    <property type="entry name" value="RNA_pol_sigma_r2"/>
</dbReference>
<dbReference type="Gene3D" id="1.10.10.10">
    <property type="entry name" value="Winged helix-like DNA-binding domain superfamily/Winged helix DNA-binding domain"/>
    <property type="match status" value="1"/>
</dbReference>
<evidence type="ECO:0000256" key="6">
    <source>
        <dbReference type="RuleBase" id="RU000716"/>
    </source>
</evidence>
<keyword evidence="5 6" id="KW-0804">Transcription</keyword>
<dbReference type="PROSITE" id="PS01063">
    <property type="entry name" value="SIGMA70_ECF"/>
    <property type="match status" value="1"/>
</dbReference>
<dbReference type="NCBIfam" id="TIGR02937">
    <property type="entry name" value="sigma70-ECF"/>
    <property type="match status" value="1"/>
</dbReference>
<protein>
    <recommendedName>
        <fullName evidence="6">RNA polymerase sigma factor</fullName>
    </recommendedName>
</protein>
<evidence type="ECO:0000256" key="4">
    <source>
        <dbReference type="ARBA" id="ARBA00023125"/>
    </source>
</evidence>
<dbReference type="HOGENOM" id="CLU_047691_15_5_11"/>
<dbReference type="InterPro" id="IPR000838">
    <property type="entry name" value="RNA_pol_sigma70_ECF_CS"/>
</dbReference>
<reference evidence="10" key="1">
    <citation type="submission" date="2011-12" db="EMBL/GenBank/DDBJ databases">
        <title>Complete genome sequence of Streptomyces cattleya strain DSM 46488.</title>
        <authorList>
            <person name="Ou H.-Y."/>
            <person name="Li P."/>
            <person name="Zhao C."/>
            <person name="O'Hagan D."/>
            <person name="Deng Z."/>
        </authorList>
    </citation>
    <scope>NUCLEOTIDE SEQUENCE [LARGE SCALE GENOMIC DNA]</scope>
    <source>
        <strain evidence="10">ATCC 35852 / DSM 46488 / JCM 4925 / NBRC 14057 / NRRL 8057</strain>
        <plasmid evidence="10">Plasmid pSCATT</plasmid>
    </source>
</reference>
<accession>G8XFN0</accession>
<feature type="domain" description="RNA polymerase sigma-70 region 2" evidence="7">
    <location>
        <begin position="19"/>
        <end position="86"/>
    </location>
</feature>
<keyword evidence="4 6" id="KW-0238">DNA-binding</keyword>
<dbReference type="InterPro" id="IPR014325">
    <property type="entry name" value="RNA_pol_sigma-E_actinobac"/>
</dbReference>
<dbReference type="InterPro" id="IPR013249">
    <property type="entry name" value="RNA_pol_sigma70_r4_t2"/>
</dbReference>
<proteinExistence type="inferred from homology"/>
<dbReference type="GO" id="GO:0016987">
    <property type="term" value="F:sigma factor activity"/>
    <property type="evidence" value="ECO:0007669"/>
    <property type="project" value="UniProtKB-KW"/>
</dbReference>
<dbReference type="PANTHER" id="PTHR43133:SF50">
    <property type="entry name" value="ECF RNA POLYMERASE SIGMA FACTOR SIGM"/>
    <property type="match status" value="1"/>
</dbReference>